<dbReference type="SUPFAM" id="SSF57756">
    <property type="entry name" value="Retrovirus zinc finger-like domains"/>
    <property type="match status" value="1"/>
</dbReference>
<feature type="region of interest" description="Disordered" evidence="1">
    <location>
        <begin position="232"/>
        <end position="263"/>
    </location>
</feature>
<evidence type="ECO:0000256" key="1">
    <source>
        <dbReference type="SAM" id="MobiDB-lite"/>
    </source>
</evidence>
<dbReference type="InterPro" id="IPR036875">
    <property type="entry name" value="Znf_CCHC_sf"/>
</dbReference>
<comment type="caution">
    <text evidence="3">The sequence shown here is derived from an EMBL/GenBank/DDBJ whole genome shotgun (WGS) entry which is preliminary data.</text>
</comment>
<dbReference type="PANTHER" id="PTHR33273">
    <property type="entry name" value="DOMAIN-CONTAINING PROTEIN, PUTATIVE-RELATED"/>
    <property type="match status" value="1"/>
</dbReference>
<dbReference type="AlphaFoldDB" id="A0A8X6SUK6"/>
<dbReference type="Pfam" id="PF07530">
    <property type="entry name" value="PRE_C2HC"/>
    <property type="match status" value="1"/>
</dbReference>
<evidence type="ECO:0000313" key="4">
    <source>
        <dbReference type="Proteomes" id="UP000887159"/>
    </source>
</evidence>
<proteinExistence type="predicted"/>
<feature type="domain" description="Pre-C2HC" evidence="2">
    <location>
        <begin position="61"/>
        <end position="120"/>
    </location>
</feature>
<dbReference type="GO" id="GO:0003676">
    <property type="term" value="F:nucleic acid binding"/>
    <property type="evidence" value="ECO:0007669"/>
    <property type="project" value="InterPro"/>
</dbReference>
<dbReference type="InterPro" id="IPR006579">
    <property type="entry name" value="Pre_C2HC_dom"/>
</dbReference>
<sequence>MPKLRNKMSGEYFKLYCDTHDQFHELNAFLEAQNFEFYSITPKHLRPIKVVIKDLPKDTKTHEIHQDLLDLGFTVDRVSQLTGRITNQPLPVFLATLPRNIDNAKIFKVNKLAYITVTIEGYESKGVTQCYQCQKFNHTASNCHIKPRCLKCGEAHQTAECQIQKVENMYCINCKAYDHMANYFKCPLFPIPREGTFNKPNYSSIVESIVRPKLTFAQAAKQARSTIQPITPQQMAPHATQIPTTNQAQTQAVRRQIPPNPSR</sequence>
<accession>A0A8X6SUK6</accession>
<dbReference type="GO" id="GO:0008270">
    <property type="term" value="F:zinc ion binding"/>
    <property type="evidence" value="ECO:0007669"/>
    <property type="project" value="InterPro"/>
</dbReference>
<evidence type="ECO:0000259" key="2">
    <source>
        <dbReference type="Pfam" id="PF07530"/>
    </source>
</evidence>
<feature type="compositionally biased region" description="Polar residues" evidence="1">
    <location>
        <begin position="241"/>
        <end position="253"/>
    </location>
</feature>
<dbReference type="EMBL" id="BMAU01021335">
    <property type="protein sequence ID" value="GFY15582.1"/>
    <property type="molecule type" value="Genomic_DNA"/>
</dbReference>
<organism evidence="3 4">
    <name type="scientific">Trichonephila clavipes</name>
    <name type="common">Golden silk orbweaver</name>
    <name type="synonym">Nephila clavipes</name>
    <dbReference type="NCBI Taxonomy" id="2585209"/>
    <lineage>
        <taxon>Eukaryota</taxon>
        <taxon>Metazoa</taxon>
        <taxon>Ecdysozoa</taxon>
        <taxon>Arthropoda</taxon>
        <taxon>Chelicerata</taxon>
        <taxon>Arachnida</taxon>
        <taxon>Araneae</taxon>
        <taxon>Araneomorphae</taxon>
        <taxon>Entelegynae</taxon>
        <taxon>Araneoidea</taxon>
        <taxon>Nephilidae</taxon>
        <taxon>Trichonephila</taxon>
    </lineage>
</organism>
<evidence type="ECO:0000313" key="3">
    <source>
        <dbReference type="EMBL" id="GFY15582.1"/>
    </source>
</evidence>
<protein>
    <submittedName>
        <fullName evidence="3">Nucleic-acid-binding protein from transposon X-element</fullName>
    </submittedName>
</protein>
<reference evidence="3" key="1">
    <citation type="submission" date="2020-08" db="EMBL/GenBank/DDBJ databases">
        <title>Multicomponent nature underlies the extraordinary mechanical properties of spider dragline silk.</title>
        <authorList>
            <person name="Kono N."/>
            <person name="Nakamura H."/>
            <person name="Mori M."/>
            <person name="Yoshida Y."/>
            <person name="Ohtoshi R."/>
            <person name="Malay A.D."/>
            <person name="Moran D.A.P."/>
            <person name="Tomita M."/>
            <person name="Numata K."/>
            <person name="Arakawa K."/>
        </authorList>
    </citation>
    <scope>NUCLEOTIDE SEQUENCE</scope>
</reference>
<dbReference type="Proteomes" id="UP000887159">
    <property type="component" value="Unassembled WGS sequence"/>
</dbReference>
<gene>
    <name evidence="3" type="primary">ORF1</name>
    <name evidence="3" type="ORF">TNCV_1282301</name>
</gene>
<keyword evidence="4" id="KW-1185">Reference proteome</keyword>
<name>A0A8X6SUK6_TRICX</name>
<dbReference type="PANTHER" id="PTHR33273:SF2">
    <property type="entry name" value="ENDONUCLEASE_EXONUCLEASE_PHOSPHATASE DOMAIN-CONTAINING PROTEIN"/>
    <property type="match status" value="1"/>
</dbReference>